<comment type="caution">
    <text evidence="9">The sequence shown here is derived from an EMBL/GenBank/DDBJ whole genome shotgun (WGS) entry which is preliminary data.</text>
</comment>
<dbReference type="GO" id="GO:0004838">
    <property type="term" value="F:L-tyrosine-2-oxoglutarate transaminase activity"/>
    <property type="evidence" value="ECO:0007669"/>
    <property type="project" value="TreeGrafter"/>
</dbReference>
<comment type="cofactor">
    <cofactor evidence="1 7">
        <name>pyridoxal 5'-phosphate</name>
        <dbReference type="ChEBI" id="CHEBI:597326"/>
    </cofactor>
</comment>
<evidence type="ECO:0000256" key="5">
    <source>
        <dbReference type="ARBA" id="ARBA00022679"/>
    </source>
</evidence>
<dbReference type="Gene3D" id="3.90.1150.10">
    <property type="entry name" value="Aspartate Aminotransferase, domain 1"/>
    <property type="match status" value="1"/>
</dbReference>
<dbReference type="EC" id="2.6.1.-" evidence="7"/>
<dbReference type="PANTHER" id="PTHR11879">
    <property type="entry name" value="ASPARTATE AMINOTRANSFERASE"/>
    <property type="match status" value="1"/>
</dbReference>
<keyword evidence="5 7" id="KW-0808">Transferase</keyword>
<evidence type="ECO:0000256" key="6">
    <source>
        <dbReference type="ARBA" id="ARBA00022898"/>
    </source>
</evidence>
<evidence type="ECO:0000256" key="4">
    <source>
        <dbReference type="ARBA" id="ARBA00022576"/>
    </source>
</evidence>
<proteinExistence type="inferred from homology"/>
<dbReference type="PANTHER" id="PTHR11879:SF37">
    <property type="entry name" value="AROMATIC-AMINO-ACID AMINOTRANSFERASE"/>
    <property type="match status" value="1"/>
</dbReference>
<keyword evidence="6" id="KW-0663">Pyridoxal phosphate</keyword>
<dbReference type="Proteomes" id="UP001336250">
    <property type="component" value="Unassembled WGS sequence"/>
</dbReference>
<dbReference type="NCBIfam" id="NF006719">
    <property type="entry name" value="PRK09257.1"/>
    <property type="match status" value="1"/>
</dbReference>
<dbReference type="InterPro" id="IPR015421">
    <property type="entry name" value="PyrdxlP-dep_Trfase_major"/>
</dbReference>
<organism evidence="9 10">
    <name type="scientific">Aquincola agrisoli</name>
    <dbReference type="NCBI Taxonomy" id="3119538"/>
    <lineage>
        <taxon>Bacteria</taxon>
        <taxon>Pseudomonadati</taxon>
        <taxon>Pseudomonadota</taxon>
        <taxon>Betaproteobacteria</taxon>
        <taxon>Burkholderiales</taxon>
        <taxon>Sphaerotilaceae</taxon>
        <taxon>Aquincola</taxon>
    </lineage>
</organism>
<dbReference type="RefSeq" id="WP_332291322.1">
    <property type="nucleotide sequence ID" value="NZ_JAZIBG010000036.1"/>
</dbReference>
<sequence length="405" mass="44240">MPTSDPQFFAHVPPYGGDPILSLMEAFQADPRARKVSLGIGLYFDDEGRLPVMAAVRQAEAALAAQRGPRPYLPIEGLAEYRAGVQRVLFGAGHEAVASRRIATLQTLGGSGALKVGADFLHQYFPQSAIWVSDPTWENHLALFEGAGLRVHSYPYYDLATRGLRFEAMLETLRGLPARSIVLLHASCHNPTGVDLSHEQWRALIPVLAERALIPFVDIAYQGLGDGLEEDAFAVRALADAGLPCFVANSFSKNFSLYGERVGALSVVCAHEAAAETVLGQLQATVRRNYSTPPTHGARIVATVLQSPALFEAWRDELAAMRQRIQAMRQQLHAGLDERLQGRQPIGHFLSQRGMFSYTGLSAAQVDWLRHEQGIYLVRSGRMCISGLSTRNVGYVAQAMAHVLA</sequence>
<dbReference type="InterPro" id="IPR000796">
    <property type="entry name" value="Asp_trans"/>
</dbReference>
<dbReference type="InterPro" id="IPR004839">
    <property type="entry name" value="Aminotransferase_I/II_large"/>
</dbReference>
<dbReference type="PRINTS" id="PR00799">
    <property type="entry name" value="TRANSAMINASE"/>
</dbReference>
<dbReference type="AlphaFoldDB" id="A0AAW9QKM8"/>
<dbReference type="GO" id="GO:0042802">
    <property type="term" value="F:identical protein binding"/>
    <property type="evidence" value="ECO:0007669"/>
    <property type="project" value="TreeGrafter"/>
</dbReference>
<dbReference type="InterPro" id="IPR015422">
    <property type="entry name" value="PyrdxlP-dep_Trfase_small"/>
</dbReference>
<dbReference type="Pfam" id="PF00155">
    <property type="entry name" value="Aminotran_1_2"/>
    <property type="match status" value="1"/>
</dbReference>
<dbReference type="CDD" id="cd00609">
    <property type="entry name" value="AAT_like"/>
    <property type="match status" value="1"/>
</dbReference>
<keyword evidence="10" id="KW-1185">Reference proteome</keyword>
<dbReference type="EMBL" id="JAZIBG010000036">
    <property type="protein sequence ID" value="MEF7615964.1"/>
    <property type="molecule type" value="Genomic_DNA"/>
</dbReference>
<gene>
    <name evidence="9" type="ORF">V4F39_18765</name>
</gene>
<name>A0AAW9QKM8_9BURK</name>
<reference evidence="9 10" key="1">
    <citation type="submission" date="2024-02" db="EMBL/GenBank/DDBJ databases">
        <title>Genome sequence of Aquincola sp. MAHUQ-54.</title>
        <authorList>
            <person name="Huq M.A."/>
        </authorList>
    </citation>
    <scope>NUCLEOTIDE SEQUENCE [LARGE SCALE GENOMIC DNA]</scope>
    <source>
        <strain evidence="9 10">MAHUQ-54</strain>
    </source>
</reference>
<dbReference type="GO" id="GO:0033585">
    <property type="term" value="P:L-phenylalanine biosynthetic process from chorismate via phenylpyruvate"/>
    <property type="evidence" value="ECO:0007669"/>
    <property type="project" value="TreeGrafter"/>
</dbReference>
<dbReference type="PROSITE" id="PS00105">
    <property type="entry name" value="AA_TRANSFER_CLASS_1"/>
    <property type="match status" value="1"/>
</dbReference>
<dbReference type="SUPFAM" id="SSF53383">
    <property type="entry name" value="PLP-dependent transferases"/>
    <property type="match status" value="1"/>
</dbReference>
<evidence type="ECO:0000313" key="9">
    <source>
        <dbReference type="EMBL" id="MEF7615964.1"/>
    </source>
</evidence>
<evidence type="ECO:0000256" key="1">
    <source>
        <dbReference type="ARBA" id="ARBA00001933"/>
    </source>
</evidence>
<evidence type="ECO:0000259" key="8">
    <source>
        <dbReference type="Pfam" id="PF00155"/>
    </source>
</evidence>
<dbReference type="FunFam" id="3.40.640.10:FF:000015">
    <property type="entry name" value="Aspartate aminotransferase"/>
    <property type="match status" value="1"/>
</dbReference>
<feature type="domain" description="Aminotransferase class I/classII large" evidence="8">
    <location>
        <begin position="35"/>
        <end position="399"/>
    </location>
</feature>
<dbReference type="GO" id="GO:0005829">
    <property type="term" value="C:cytosol"/>
    <property type="evidence" value="ECO:0007669"/>
    <property type="project" value="TreeGrafter"/>
</dbReference>
<keyword evidence="4 7" id="KW-0032">Aminotransferase</keyword>
<evidence type="ECO:0000313" key="10">
    <source>
        <dbReference type="Proteomes" id="UP001336250"/>
    </source>
</evidence>
<dbReference type="InterPro" id="IPR004838">
    <property type="entry name" value="NHTrfase_class1_PyrdxlP-BS"/>
</dbReference>
<comment type="subunit">
    <text evidence="3">Homodimer.</text>
</comment>
<dbReference type="InterPro" id="IPR015424">
    <property type="entry name" value="PyrdxlP-dep_Trfase"/>
</dbReference>
<accession>A0AAW9QKM8</accession>
<evidence type="ECO:0000256" key="7">
    <source>
        <dbReference type="RuleBase" id="RU000481"/>
    </source>
</evidence>
<dbReference type="GO" id="GO:0030170">
    <property type="term" value="F:pyridoxal phosphate binding"/>
    <property type="evidence" value="ECO:0007669"/>
    <property type="project" value="InterPro"/>
</dbReference>
<evidence type="ECO:0000256" key="3">
    <source>
        <dbReference type="ARBA" id="ARBA00011738"/>
    </source>
</evidence>
<evidence type="ECO:0000256" key="2">
    <source>
        <dbReference type="ARBA" id="ARBA00007441"/>
    </source>
</evidence>
<protein>
    <recommendedName>
        <fullName evidence="7">Aminotransferase</fullName>
        <ecNumber evidence="7">2.6.1.-</ecNumber>
    </recommendedName>
</protein>
<comment type="similarity">
    <text evidence="2 7">Belongs to the class-I pyridoxal-phosphate-dependent aminotransferase family.</text>
</comment>
<dbReference type="Gene3D" id="3.40.640.10">
    <property type="entry name" value="Type I PLP-dependent aspartate aminotransferase-like (Major domain)"/>
    <property type="match status" value="1"/>
</dbReference>